<dbReference type="PANTHER" id="PTHR16093">
    <property type="entry name" value="COILED-COIL DOMAIN-CONTAINING PROTEIN 120 FAMILY MEMBER"/>
    <property type="match status" value="1"/>
</dbReference>
<protein>
    <submittedName>
        <fullName evidence="6">Innate immunity activator</fullName>
    </submittedName>
</protein>
<feature type="compositionally biased region" description="Basic and acidic residues" evidence="4">
    <location>
        <begin position="324"/>
        <end position="333"/>
    </location>
</feature>
<feature type="region of interest" description="Disordered" evidence="4">
    <location>
        <begin position="366"/>
        <end position="404"/>
    </location>
</feature>
<dbReference type="GO" id="GO:0005737">
    <property type="term" value="C:cytoplasm"/>
    <property type="evidence" value="ECO:0007669"/>
    <property type="project" value="UniProtKB-SubCell"/>
</dbReference>
<accession>A0A8D2NM06</accession>
<dbReference type="PANTHER" id="PTHR16093:SF4">
    <property type="entry name" value="INNATE IMMUNITY ACTIVATOR PROTEIN"/>
    <property type="match status" value="1"/>
</dbReference>
<dbReference type="Ensembl" id="ENSZLMT00000000138.1">
    <property type="protein sequence ID" value="ENSZLMP00000000127.1"/>
    <property type="gene ID" value="ENSZLMG00000000111.1"/>
</dbReference>
<feature type="region of interest" description="Disordered" evidence="4">
    <location>
        <begin position="261"/>
        <end position="352"/>
    </location>
</feature>
<dbReference type="Proteomes" id="UP000694401">
    <property type="component" value="Unassembled WGS sequence"/>
</dbReference>
<organism evidence="6 7">
    <name type="scientific">Zosterops lateralis melanops</name>
    <dbReference type="NCBI Taxonomy" id="1220523"/>
    <lineage>
        <taxon>Eukaryota</taxon>
        <taxon>Metazoa</taxon>
        <taxon>Chordata</taxon>
        <taxon>Craniata</taxon>
        <taxon>Vertebrata</taxon>
        <taxon>Euteleostomi</taxon>
        <taxon>Archelosauria</taxon>
        <taxon>Archosauria</taxon>
        <taxon>Dinosauria</taxon>
        <taxon>Saurischia</taxon>
        <taxon>Theropoda</taxon>
        <taxon>Coelurosauria</taxon>
        <taxon>Aves</taxon>
        <taxon>Neognathae</taxon>
        <taxon>Neoaves</taxon>
        <taxon>Telluraves</taxon>
        <taxon>Australaves</taxon>
        <taxon>Passeriformes</taxon>
        <taxon>Sylvioidea</taxon>
        <taxon>Zosteropidae</taxon>
        <taxon>Zosterops</taxon>
    </lineage>
</organism>
<dbReference type="GO" id="GO:0031398">
    <property type="term" value="P:positive regulation of protein ubiquitination"/>
    <property type="evidence" value="ECO:0007669"/>
    <property type="project" value="TreeGrafter"/>
</dbReference>
<evidence type="ECO:0000256" key="3">
    <source>
        <dbReference type="ARBA" id="ARBA00023054"/>
    </source>
</evidence>
<name>A0A8D2NM06_ZOSLA</name>
<evidence type="ECO:0000256" key="4">
    <source>
        <dbReference type="SAM" id="MobiDB-lite"/>
    </source>
</evidence>
<reference evidence="6" key="2">
    <citation type="submission" date="2025-09" db="UniProtKB">
        <authorList>
            <consortium name="Ensembl"/>
        </authorList>
    </citation>
    <scope>IDENTIFICATION</scope>
</reference>
<dbReference type="Pfam" id="PF11819">
    <property type="entry name" value="CUPID"/>
    <property type="match status" value="1"/>
</dbReference>
<keyword evidence="7" id="KW-1185">Reference proteome</keyword>
<evidence type="ECO:0000259" key="5">
    <source>
        <dbReference type="Pfam" id="PF11819"/>
    </source>
</evidence>
<reference evidence="6" key="1">
    <citation type="submission" date="2025-08" db="UniProtKB">
        <authorList>
            <consortium name="Ensembl"/>
        </authorList>
    </citation>
    <scope>IDENTIFICATION</scope>
</reference>
<evidence type="ECO:0000256" key="1">
    <source>
        <dbReference type="ARBA" id="ARBA00004496"/>
    </source>
</evidence>
<dbReference type="InterPro" id="IPR043447">
    <property type="entry name" value="CCDC120/INAVA"/>
</dbReference>
<feature type="compositionally biased region" description="Polar residues" evidence="4">
    <location>
        <begin position="266"/>
        <end position="278"/>
    </location>
</feature>
<dbReference type="InterPro" id="IPR021774">
    <property type="entry name" value="CUPID"/>
</dbReference>
<keyword evidence="2" id="KW-0963">Cytoplasm</keyword>
<dbReference type="AlphaFoldDB" id="A0A8D2NM06"/>
<evidence type="ECO:0000313" key="6">
    <source>
        <dbReference type="Ensembl" id="ENSZLMP00000000127.1"/>
    </source>
</evidence>
<evidence type="ECO:0000256" key="2">
    <source>
        <dbReference type="ARBA" id="ARBA00022490"/>
    </source>
</evidence>
<evidence type="ECO:0000313" key="7">
    <source>
        <dbReference type="Proteomes" id="UP000694401"/>
    </source>
</evidence>
<proteinExistence type="predicted"/>
<dbReference type="GO" id="GO:0034334">
    <property type="term" value="P:adherens junction maintenance"/>
    <property type="evidence" value="ECO:0007669"/>
    <property type="project" value="TreeGrafter"/>
</dbReference>
<feature type="domain" description="Cytohesin Ubiquitin Protein Inducing" evidence="5">
    <location>
        <begin position="120"/>
        <end position="228"/>
    </location>
</feature>
<feature type="region of interest" description="Disordered" evidence="4">
    <location>
        <begin position="541"/>
        <end position="587"/>
    </location>
</feature>
<keyword evidence="3" id="KW-0175">Coiled coil</keyword>
<comment type="subcellular location">
    <subcellularLocation>
        <location evidence="1">Cytoplasm</location>
    </subcellularLocation>
</comment>
<sequence length="612" mass="66589">MGASRLGAWGRAVSPLLPAGSRPGMGEASDMNSGILLHSGEKGLWGRGGFWGAPVARGCSDGRAPPSQAEKGAHRCRGTCWGHMSCLEKASPAFGEAPNCSGGCSGQDLTQTDVRVSVPGPESPVAPAKERVQAGRQQQQVLEARLDGCIQELRRLCLREAELTGTLPREYPLKAGEKPPKVRRRIGAAFKLDEIVILREDPLERERALQLQIAEASRRLCHEENIGRQVRKRRQTAALREEQKLRDLEQVLSQRRLLAGPCPTELSASDGSCTSDTSLLEEEDTQPPGPATPRRSPSPKDPTKEEELESRLLMPTPNPWQKTSLDRPYERAKNPSINPEDVENQSSQWDPPYRFVPVRTLVLCRQAGSSAPSTPEPSGRQGRTQSLRVDPCWQPAEPRGRRTTPRRCPTYYTVTVPTSCILTSSPACCSGSDDSISDLSSVSHATSPGSSSPDVSFAVPLPLAEPVYYPRGALQLLSPAGPPTFLYEQDLAPLRYQRLVPSRSRIVRTPSLKDYGSTGARGLSKAAVTEELKSWHQRARLRGARPHSLDRQGAFPRPPGGTTRDVSFGVGSGPSEGYLSPQGPPVQVLRRSESGVPVQVYMPENSEIVTQV</sequence>